<dbReference type="GO" id="GO:0000049">
    <property type="term" value="F:tRNA binding"/>
    <property type="evidence" value="ECO:0007669"/>
    <property type="project" value="TreeGrafter"/>
</dbReference>
<evidence type="ECO:0000256" key="1">
    <source>
        <dbReference type="ARBA" id="ARBA00001946"/>
    </source>
</evidence>
<reference evidence="9 10" key="1">
    <citation type="submission" date="2018-03" db="EMBL/GenBank/DDBJ databases">
        <title>Genomic Encyclopedia of Archaeal and Bacterial Type Strains, Phase II (KMG-II): from individual species to whole genera.</title>
        <authorList>
            <person name="Goeker M."/>
        </authorList>
    </citation>
    <scope>NUCLEOTIDE SEQUENCE [LARGE SCALE GENOMIC DNA]</scope>
    <source>
        <strain evidence="9 10">DSM 100673</strain>
    </source>
</reference>
<evidence type="ECO:0000256" key="4">
    <source>
        <dbReference type="ARBA" id="ARBA00022695"/>
    </source>
</evidence>
<keyword evidence="7" id="KW-0694">RNA-binding</keyword>
<organism evidence="9 10">
    <name type="scientific">Shimia abyssi</name>
    <dbReference type="NCBI Taxonomy" id="1662395"/>
    <lineage>
        <taxon>Bacteria</taxon>
        <taxon>Pseudomonadati</taxon>
        <taxon>Pseudomonadota</taxon>
        <taxon>Alphaproteobacteria</taxon>
        <taxon>Rhodobacterales</taxon>
        <taxon>Roseobacteraceae</taxon>
    </lineage>
</organism>
<dbReference type="PANTHER" id="PTHR46173:SF1">
    <property type="entry name" value="CCA TRNA NUCLEOTIDYLTRANSFERASE 1, MITOCHONDRIAL"/>
    <property type="match status" value="1"/>
</dbReference>
<name>A0A2P8F8D8_9RHOB</name>
<evidence type="ECO:0000313" key="9">
    <source>
        <dbReference type="EMBL" id="PSL17984.1"/>
    </source>
</evidence>
<comment type="similarity">
    <text evidence="7">Belongs to the tRNA nucleotidyltransferase/poly(A) polymerase family.</text>
</comment>
<dbReference type="GO" id="GO:0046872">
    <property type="term" value="F:metal ion binding"/>
    <property type="evidence" value="ECO:0007669"/>
    <property type="project" value="UniProtKB-KW"/>
</dbReference>
<dbReference type="GO" id="GO:0000166">
    <property type="term" value="F:nucleotide binding"/>
    <property type="evidence" value="ECO:0007669"/>
    <property type="project" value="UniProtKB-KW"/>
</dbReference>
<evidence type="ECO:0000256" key="7">
    <source>
        <dbReference type="RuleBase" id="RU003953"/>
    </source>
</evidence>
<dbReference type="AlphaFoldDB" id="A0A2P8F8D8"/>
<dbReference type="OrthoDB" id="9805698at2"/>
<dbReference type="InterPro" id="IPR002646">
    <property type="entry name" value="PolA_pol_head_dom"/>
</dbReference>
<dbReference type="CDD" id="cd05398">
    <property type="entry name" value="NT_ClassII-CCAase"/>
    <property type="match status" value="1"/>
</dbReference>
<sequence length="386" mass="41213">MKINGDWLTKPATQHVCAMLTLAGHQAFFVGGCVRNALLGAPVNDIDISTDALPAEVISLAKSAGLNAIPTGIDHGTVTVVSGGIPHEITTFRKDVETDGRRAVVAFSKNVKDDARRRDFTMNALYADADGLVLDPLGGMADLEMRHVRFIDDANQRIREDYLRILRYFRFHAFYGDPESGMDADALSAIANNIDGLSGLSRERIGYEVLRLLGAPDPAPAVAAMRSVGALGAVLTGTDDRALAPLIHIEGILELEPDPMRRLAAIGGEDVPTALRLSRKQTHSFVTMRDAIGVMQSPAALGYRHGSNLALSIAALQAAVLEASLLPDLRKDIESGARAIFPIKPVDLMPTLQGPALGAALKDLEAIWIASSFSLDRAALLASLKT</sequence>
<dbReference type="SUPFAM" id="SSF81301">
    <property type="entry name" value="Nucleotidyltransferase"/>
    <property type="match status" value="1"/>
</dbReference>
<proteinExistence type="inferred from homology"/>
<dbReference type="InterPro" id="IPR050264">
    <property type="entry name" value="Bact_CCA-adding_enz_type3_sf"/>
</dbReference>
<keyword evidence="5" id="KW-0479">Metal-binding</keyword>
<feature type="domain" description="Poly A polymerase head" evidence="8">
    <location>
        <begin position="27"/>
        <end position="149"/>
    </location>
</feature>
<comment type="caution">
    <text evidence="9">The sequence shown here is derived from an EMBL/GenBank/DDBJ whole genome shotgun (WGS) entry which is preliminary data.</text>
</comment>
<dbReference type="PROSITE" id="PS51257">
    <property type="entry name" value="PROKAR_LIPOPROTEIN"/>
    <property type="match status" value="1"/>
</dbReference>
<keyword evidence="2 7" id="KW-0808">Transferase</keyword>
<dbReference type="Pfam" id="PF01743">
    <property type="entry name" value="PolyA_pol"/>
    <property type="match status" value="1"/>
</dbReference>
<dbReference type="EMBL" id="PYGJ01000013">
    <property type="protein sequence ID" value="PSL17984.1"/>
    <property type="molecule type" value="Genomic_DNA"/>
</dbReference>
<evidence type="ECO:0000256" key="2">
    <source>
        <dbReference type="ARBA" id="ARBA00022679"/>
    </source>
</evidence>
<keyword evidence="3" id="KW-0819">tRNA processing</keyword>
<comment type="cofactor">
    <cofactor evidence="1">
        <name>Mg(2+)</name>
        <dbReference type="ChEBI" id="CHEBI:18420"/>
    </cofactor>
</comment>
<evidence type="ECO:0000259" key="8">
    <source>
        <dbReference type="Pfam" id="PF01743"/>
    </source>
</evidence>
<dbReference type="RefSeq" id="WP_106609595.1">
    <property type="nucleotide sequence ID" value="NZ_PYGJ01000013.1"/>
</dbReference>
<dbReference type="InterPro" id="IPR043519">
    <property type="entry name" value="NT_sf"/>
</dbReference>
<accession>A0A2P8F8D8</accession>
<keyword evidence="10" id="KW-1185">Reference proteome</keyword>
<evidence type="ECO:0000256" key="5">
    <source>
        <dbReference type="ARBA" id="ARBA00022723"/>
    </source>
</evidence>
<evidence type="ECO:0000256" key="6">
    <source>
        <dbReference type="ARBA" id="ARBA00022842"/>
    </source>
</evidence>
<evidence type="ECO:0000256" key="3">
    <source>
        <dbReference type="ARBA" id="ARBA00022694"/>
    </source>
</evidence>
<dbReference type="PANTHER" id="PTHR46173">
    <property type="entry name" value="CCA TRNA NUCLEOTIDYLTRANSFERASE 1, MITOCHONDRIAL"/>
    <property type="match status" value="1"/>
</dbReference>
<keyword evidence="4" id="KW-0548">Nucleotidyltransferase</keyword>
<dbReference type="GO" id="GO:0008033">
    <property type="term" value="P:tRNA processing"/>
    <property type="evidence" value="ECO:0007669"/>
    <property type="project" value="UniProtKB-KW"/>
</dbReference>
<dbReference type="GO" id="GO:0016779">
    <property type="term" value="F:nucleotidyltransferase activity"/>
    <property type="evidence" value="ECO:0007669"/>
    <property type="project" value="UniProtKB-KW"/>
</dbReference>
<protein>
    <submittedName>
        <fullName evidence="9">Poly(A) polymerase</fullName>
    </submittedName>
</protein>
<dbReference type="Gene3D" id="1.10.3090.10">
    <property type="entry name" value="cca-adding enzyme, domain 2"/>
    <property type="match status" value="1"/>
</dbReference>
<evidence type="ECO:0000313" key="10">
    <source>
        <dbReference type="Proteomes" id="UP000240418"/>
    </source>
</evidence>
<gene>
    <name evidence="9" type="ORF">CLV88_11355</name>
</gene>
<keyword evidence="6" id="KW-0460">Magnesium</keyword>
<dbReference type="SUPFAM" id="SSF81891">
    <property type="entry name" value="Poly A polymerase C-terminal region-like"/>
    <property type="match status" value="1"/>
</dbReference>
<dbReference type="Proteomes" id="UP000240418">
    <property type="component" value="Unassembled WGS sequence"/>
</dbReference>
<dbReference type="Gene3D" id="3.30.460.10">
    <property type="entry name" value="Beta Polymerase, domain 2"/>
    <property type="match status" value="1"/>
</dbReference>